<name>A0ACB5TA86_AMBMO</name>
<protein>
    <submittedName>
        <fullName evidence="1">Unnamed protein product</fullName>
    </submittedName>
</protein>
<dbReference type="EMBL" id="BSXS01005293">
    <property type="protein sequence ID" value="GME84149.1"/>
    <property type="molecule type" value="Genomic_DNA"/>
</dbReference>
<sequence>MSNSGPPESFKKALDDKNYDDAFQILQSHIIKSNSFNVESLLQLSEIQLKRSNIDSALQFANRAIQLCENEISSTSSSPASSSSKLRDCYKQKSIVYFQLKLYSQAFQQIVLAGHVSSGANADLDNYRMMIETVYKMGQSKIDDQLKSEEQLTIKEFNDTKKLLGVLHAPKESEIPESYKQKQQQSAPAPAPVSAPSTSPPTQNGTKPIAQLGKKTIGSNKTSSTPTPVSAPVKATSIPAAKQPAKTTSTPTSKSATIATPNKKGTTTTSTSTSKGAPTGLNQWTQSTFHYL</sequence>
<evidence type="ECO:0000313" key="1">
    <source>
        <dbReference type="EMBL" id="GME84149.1"/>
    </source>
</evidence>
<reference evidence="1" key="1">
    <citation type="submission" date="2023-04" db="EMBL/GenBank/DDBJ databases">
        <title>Ambrosiozyma monospora NBRC 10751.</title>
        <authorList>
            <person name="Ichikawa N."/>
            <person name="Sato H."/>
            <person name="Tonouchi N."/>
        </authorList>
    </citation>
    <scope>NUCLEOTIDE SEQUENCE</scope>
    <source>
        <strain evidence="1">NBRC 10751</strain>
    </source>
</reference>
<dbReference type="Proteomes" id="UP001165064">
    <property type="component" value="Unassembled WGS sequence"/>
</dbReference>
<comment type="caution">
    <text evidence="1">The sequence shown here is derived from an EMBL/GenBank/DDBJ whole genome shotgun (WGS) entry which is preliminary data.</text>
</comment>
<proteinExistence type="predicted"/>
<gene>
    <name evidence="1" type="ORF">Amon02_000664000</name>
</gene>
<accession>A0ACB5TA86</accession>
<evidence type="ECO:0000313" key="2">
    <source>
        <dbReference type="Proteomes" id="UP001165064"/>
    </source>
</evidence>
<organism evidence="1 2">
    <name type="scientific">Ambrosiozyma monospora</name>
    <name type="common">Yeast</name>
    <name type="synonym">Endomycopsis monosporus</name>
    <dbReference type="NCBI Taxonomy" id="43982"/>
    <lineage>
        <taxon>Eukaryota</taxon>
        <taxon>Fungi</taxon>
        <taxon>Dikarya</taxon>
        <taxon>Ascomycota</taxon>
        <taxon>Saccharomycotina</taxon>
        <taxon>Pichiomycetes</taxon>
        <taxon>Pichiales</taxon>
        <taxon>Pichiaceae</taxon>
        <taxon>Ambrosiozyma</taxon>
    </lineage>
</organism>
<keyword evidence="2" id="KW-1185">Reference proteome</keyword>